<evidence type="ECO:0000313" key="2">
    <source>
        <dbReference type="EnsemblPlants" id="MELO3C025187.2.1"/>
    </source>
</evidence>
<dbReference type="Gramene" id="MELO3C025187.2.1">
    <property type="protein sequence ID" value="MELO3C025187.2.1"/>
    <property type="gene ID" value="MELO3C025187.2"/>
</dbReference>
<feature type="region of interest" description="Disordered" evidence="1">
    <location>
        <begin position="1"/>
        <end position="44"/>
    </location>
</feature>
<organism evidence="2">
    <name type="scientific">Cucumis melo</name>
    <name type="common">Muskmelon</name>
    <dbReference type="NCBI Taxonomy" id="3656"/>
    <lineage>
        <taxon>Eukaryota</taxon>
        <taxon>Viridiplantae</taxon>
        <taxon>Streptophyta</taxon>
        <taxon>Embryophyta</taxon>
        <taxon>Tracheophyta</taxon>
        <taxon>Spermatophyta</taxon>
        <taxon>Magnoliopsida</taxon>
        <taxon>eudicotyledons</taxon>
        <taxon>Gunneridae</taxon>
        <taxon>Pentapetalae</taxon>
        <taxon>rosids</taxon>
        <taxon>fabids</taxon>
        <taxon>Cucurbitales</taxon>
        <taxon>Cucurbitaceae</taxon>
        <taxon>Benincaseae</taxon>
        <taxon>Cucumis</taxon>
    </lineage>
</organism>
<evidence type="ECO:0000256" key="1">
    <source>
        <dbReference type="SAM" id="MobiDB-lite"/>
    </source>
</evidence>
<dbReference type="AlphaFoldDB" id="A0A9I9DYJ1"/>
<feature type="compositionally biased region" description="Basic and acidic residues" evidence="1">
    <location>
        <begin position="9"/>
        <end position="28"/>
    </location>
</feature>
<accession>A0A9I9DYJ1</accession>
<dbReference type="EnsemblPlants" id="MELO3C025187.2.1">
    <property type="protein sequence ID" value="MELO3C025187.2.1"/>
    <property type="gene ID" value="MELO3C025187.2"/>
</dbReference>
<sequence>MRFCNKAGGKRDDGGWRLRRQESGRLEVRAAGGTGKRRTTGGAGVDDKTAFFLRRLKHPTWREFRENGGME</sequence>
<protein>
    <submittedName>
        <fullName evidence="2">Uncharacterized protein</fullName>
    </submittedName>
</protein>
<name>A0A9I9DYJ1_CUCME</name>
<reference evidence="2" key="1">
    <citation type="submission" date="2023-03" db="UniProtKB">
        <authorList>
            <consortium name="EnsemblPlants"/>
        </authorList>
    </citation>
    <scope>IDENTIFICATION</scope>
</reference>
<proteinExistence type="predicted"/>